<dbReference type="PRINTS" id="PR00742">
    <property type="entry name" value="GLHYDRLASE35"/>
</dbReference>
<feature type="signal peptide" evidence="6">
    <location>
        <begin position="1"/>
        <end position="28"/>
    </location>
</feature>
<keyword evidence="9" id="KW-1185">Reference proteome</keyword>
<evidence type="ECO:0000256" key="3">
    <source>
        <dbReference type="ARBA" id="ARBA00012756"/>
    </source>
</evidence>
<evidence type="ECO:0000313" key="8">
    <source>
        <dbReference type="EMBL" id="KAJ7957064.1"/>
    </source>
</evidence>
<evidence type="ECO:0000313" key="9">
    <source>
        <dbReference type="Proteomes" id="UP001163823"/>
    </source>
</evidence>
<accession>A0AAD7LF87</accession>
<dbReference type="EC" id="3.2.1.23" evidence="3"/>
<feature type="domain" description="Glycoside hydrolase 35 catalytic" evidence="7">
    <location>
        <begin position="37"/>
        <end position="192"/>
    </location>
</feature>
<dbReference type="InterPro" id="IPR017853">
    <property type="entry name" value="GH"/>
</dbReference>
<dbReference type="EMBL" id="JARAOO010000009">
    <property type="protein sequence ID" value="KAJ7957064.1"/>
    <property type="molecule type" value="Genomic_DNA"/>
</dbReference>
<evidence type="ECO:0000256" key="4">
    <source>
        <dbReference type="ARBA" id="ARBA00022801"/>
    </source>
</evidence>
<proteinExistence type="inferred from homology"/>
<name>A0AAD7LF87_QUISA</name>
<dbReference type="AlphaFoldDB" id="A0AAD7LF87"/>
<dbReference type="InterPro" id="IPR019801">
    <property type="entry name" value="Glyco_hydro_35_CS"/>
</dbReference>
<evidence type="ECO:0000256" key="2">
    <source>
        <dbReference type="ARBA" id="ARBA00009809"/>
    </source>
</evidence>
<dbReference type="Gene3D" id="3.20.20.80">
    <property type="entry name" value="Glycosidases"/>
    <property type="match status" value="1"/>
</dbReference>
<feature type="chain" id="PRO_5041959504" description="beta-galactosidase" evidence="6">
    <location>
        <begin position="29"/>
        <end position="207"/>
    </location>
</feature>
<keyword evidence="6" id="KW-0732">Signal</keyword>
<dbReference type="SUPFAM" id="SSF51445">
    <property type="entry name" value="(Trans)glycosidases"/>
    <property type="match status" value="1"/>
</dbReference>
<keyword evidence="5" id="KW-0326">Glycosidase</keyword>
<dbReference type="GO" id="GO:0004565">
    <property type="term" value="F:beta-galactosidase activity"/>
    <property type="evidence" value="ECO:0007669"/>
    <property type="project" value="UniProtKB-EC"/>
</dbReference>
<dbReference type="Pfam" id="PF01301">
    <property type="entry name" value="Glyco_hydro_35"/>
    <property type="match status" value="1"/>
</dbReference>
<dbReference type="Proteomes" id="UP001163823">
    <property type="component" value="Chromosome 9"/>
</dbReference>
<dbReference type="InterPro" id="IPR001944">
    <property type="entry name" value="Glycoside_Hdrlase_35"/>
</dbReference>
<keyword evidence="4" id="KW-0378">Hydrolase</keyword>
<evidence type="ECO:0000259" key="7">
    <source>
        <dbReference type="Pfam" id="PF01301"/>
    </source>
</evidence>
<reference evidence="8" key="1">
    <citation type="journal article" date="2023" name="Science">
        <title>Elucidation of the pathway for biosynthesis of saponin adjuvants from the soapbark tree.</title>
        <authorList>
            <person name="Reed J."/>
            <person name="Orme A."/>
            <person name="El-Demerdash A."/>
            <person name="Owen C."/>
            <person name="Martin L.B.B."/>
            <person name="Misra R.C."/>
            <person name="Kikuchi S."/>
            <person name="Rejzek M."/>
            <person name="Martin A.C."/>
            <person name="Harkess A."/>
            <person name="Leebens-Mack J."/>
            <person name="Louveau T."/>
            <person name="Stephenson M.J."/>
            <person name="Osbourn A."/>
        </authorList>
    </citation>
    <scope>NUCLEOTIDE SEQUENCE</scope>
    <source>
        <strain evidence="8">S10</strain>
    </source>
</reference>
<dbReference type="KEGG" id="qsa:O6P43_023409"/>
<dbReference type="PANTHER" id="PTHR23421">
    <property type="entry name" value="BETA-GALACTOSIDASE RELATED"/>
    <property type="match status" value="1"/>
</dbReference>
<evidence type="ECO:0000256" key="1">
    <source>
        <dbReference type="ARBA" id="ARBA00001412"/>
    </source>
</evidence>
<organism evidence="8 9">
    <name type="scientific">Quillaja saponaria</name>
    <name type="common">Soap bark tree</name>
    <dbReference type="NCBI Taxonomy" id="32244"/>
    <lineage>
        <taxon>Eukaryota</taxon>
        <taxon>Viridiplantae</taxon>
        <taxon>Streptophyta</taxon>
        <taxon>Embryophyta</taxon>
        <taxon>Tracheophyta</taxon>
        <taxon>Spermatophyta</taxon>
        <taxon>Magnoliopsida</taxon>
        <taxon>eudicotyledons</taxon>
        <taxon>Gunneridae</taxon>
        <taxon>Pentapetalae</taxon>
        <taxon>rosids</taxon>
        <taxon>fabids</taxon>
        <taxon>Fabales</taxon>
        <taxon>Quillajaceae</taxon>
        <taxon>Quillaja</taxon>
    </lineage>
</organism>
<sequence length="207" mass="23639">MKLSSIPIMSLPSLVFFLVSVWFTLALAGNVTYDSRSLILNGQRKLLISASIHYPRSVPGMWPGLVQTAKEGGVDVIETYVFWNGHELSPGNYYFGERWDLVKFVKIVQQAGMYLILRIGPFVAAEWNFGGVPVWLHYVPGTVFRTDSEPFKYHMKKFTTFIVNLMKQEKLFASQGGPIILAQIENEYGDYERCLWRRREGICQVGC</sequence>
<evidence type="ECO:0000256" key="5">
    <source>
        <dbReference type="ARBA" id="ARBA00023295"/>
    </source>
</evidence>
<comment type="caution">
    <text evidence="8">The sequence shown here is derived from an EMBL/GenBank/DDBJ whole genome shotgun (WGS) entry which is preliminary data.</text>
</comment>
<evidence type="ECO:0000256" key="6">
    <source>
        <dbReference type="SAM" id="SignalP"/>
    </source>
</evidence>
<comment type="similarity">
    <text evidence="2">Belongs to the glycosyl hydrolase 35 family.</text>
</comment>
<dbReference type="GO" id="GO:0005975">
    <property type="term" value="P:carbohydrate metabolic process"/>
    <property type="evidence" value="ECO:0007669"/>
    <property type="project" value="InterPro"/>
</dbReference>
<protein>
    <recommendedName>
        <fullName evidence="3">beta-galactosidase</fullName>
        <ecNumber evidence="3">3.2.1.23</ecNumber>
    </recommendedName>
</protein>
<comment type="catalytic activity">
    <reaction evidence="1">
        <text>Hydrolysis of terminal non-reducing beta-D-galactose residues in beta-D-galactosides.</text>
        <dbReference type="EC" id="3.2.1.23"/>
    </reaction>
</comment>
<gene>
    <name evidence="8" type="ORF">O6P43_023409</name>
</gene>
<dbReference type="PROSITE" id="PS01182">
    <property type="entry name" value="GLYCOSYL_HYDROL_F35"/>
    <property type="match status" value="1"/>
</dbReference>
<dbReference type="InterPro" id="IPR031330">
    <property type="entry name" value="Gly_Hdrlase_35_cat"/>
</dbReference>